<keyword evidence="3" id="KW-1003">Cell membrane</keyword>
<dbReference type="KEGG" id="ahg:AHOG_26810"/>
<dbReference type="SUPFAM" id="SSF103473">
    <property type="entry name" value="MFS general substrate transporter"/>
    <property type="match status" value="1"/>
</dbReference>
<dbReference type="EMBL" id="CP022521">
    <property type="protein sequence ID" value="ASO22960.1"/>
    <property type="molecule type" value="Genomic_DNA"/>
</dbReference>
<comment type="subcellular location">
    <subcellularLocation>
        <location evidence="1">Cell inner membrane</location>
        <topology evidence="1">Multi-pass membrane protein</topology>
    </subcellularLocation>
</comment>
<gene>
    <name evidence="7" type="ORF">AHOG_26810</name>
</gene>
<evidence type="ECO:0000256" key="2">
    <source>
        <dbReference type="ARBA" id="ARBA00022448"/>
    </source>
</evidence>
<evidence type="ECO:0000313" key="8">
    <source>
        <dbReference type="Proteomes" id="UP000204221"/>
    </source>
</evidence>
<accession>A0A221WAC2</accession>
<dbReference type="InterPro" id="IPR010290">
    <property type="entry name" value="TM_effector"/>
</dbReference>
<evidence type="ECO:0000313" key="7">
    <source>
        <dbReference type="EMBL" id="ASO22960.1"/>
    </source>
</evidence>
<dbReference type="GO" id="GO:0005886">
    <property type="term" value="C:plasma membrane"/>
    <property type="evidence" value="ECO:0007669"/>
    <property type="project" value="UniProtKB-SubCell"/>
</dbReference>
<keyword evidence="5" id="KW-1133">Transmembrane helix</keyword>
<evidence type="ECO:0000256" key="1">
    <source>
        <dbReference type="ARBA" id="ARBA00004429"/>
    </source>
</evidence>
<dbReference type="PANTHER" id="PTHR23513">
    <property type="entry name" value="INTEGRAL MEMBRANE EFFLUX PROTEIN-RELATED"/>
    <property type="match status" value="1"/>
</dbReference>
<keyword evidence="8" id="KW-1185">Reference proteome</keyword>
<dbReference type="Proteomes" id="UP000204221">
    <property type="component" value="Chromosome"/>
</dbReference>
<protein>
    <submittedName>
        <fullName evidence="7">Enterobactin exporter EntS</fullName>
    </submittedName>
</protein>
<keyword evidence="2" id="KW-0813">Transport</keyword>
<evidence type="ECO:0000256" key="3">
    <source>
        <dbReference type="ARBA" id="ARBA00022475"/>
    </source>
</evidence>
<dbReference type="InterPro" id="IPR036259">
    <property type="entry name" value="MFS_trans_sf"/>
</dbReference>
<evidence type="ECO:0000256" key="4">
    <source>
        <dbReference type="ARBA" id="ARBA00022692"/>
    </source>
</evidence>
<keyword evidence="6" id="KW-0472">Membrane</keyword>
<name>A0A221WAC2_9PSEU</name>
<evidence type="ECO:0000256" key="5">
    <source>
        <dbReference type="ARBA" id="ARBA00022989"/>
    </source>
</evidence>
<dbReference type="CDD" id="cd06173">
    <property type="entry name" value="MFS_MefA_like"/>
    <property type="match status" value="1"/>
</dbReference>
<dbReference type="Pfam" id="PF05977">
    <property type="entry name" value="MFS_3"/>
    <property type="match status" value="1"/>
</dbReference>
<dbReference type="Gene3D" id="1.20.1250.20">
    <property type="entry name" value="MFS general substrate transporter like domains"/>
    <property type="match status" value="1"/>
</dbReference>
<keyword evidence="4" id="KW-0812">Transmembrane</keyword>
<dbReference type="PANTHER" id="PTHR23513:SF9">
    <property type="entry name" value="ENTEROBACTIN EXPORTER ENTS"/>
    <property type="match status" value="1"/>
</dbReference>
<evidence type="ECO:0000256" key="6">
    <source>
        <dbReference type="ARBA" id="ARBA00023136"/>
    </source>
</evidence>
<sequence length="279" mass="28539">MPTRLSVSGQIAAGVALQNSSFQASMLLGPAVAGVLLAERGLATAYLVQALAGGAPLIGVIRLPALPPREPPDRPGVRATIDGWRLVVRRPPLWGCFATDLAATMSAMPIALFPLVNEMRFGGDPRTLGLFLTAVAVGGITAGLLSGTVIRLHRSGVVRLLAAGTWGAGTLRLGGPCRLAFLLLTIAGAADTVFVVTRGAMVQLTAPGSHRGRVSAVEHVIGAAGPEAGNFRAGLGAGATSAPFALVTGGLACLVVVIGIGMTNRPYRRFCLPRPEYPG</sequence>
<proteinExistence type="predicted"/>
<organism evidence="7 8">
    <name type="scientific">Actinoalloteichus hoggarensis</name>
    <dbReference type="NCBI Taxonomy" id="1470176"/>
    <lineage>
        <taxon>Bacteria</taxon>
        <taxon>Bacillati</taxon>
        <taxon>Actinomycetota</taxon>
        <taxon>Actinomycetes</taxon>
        <taxon>Pseudonocardiales</taxon>
        <taxon>Pseudonocardiaceae</taxon>
        <taxon>Actinoalloteichus</taxon>
    </lineage>
</organism>
<dbReference type="AlphaFoldDB" id="A0A221WAC2"/>
<reference evidence="7 8" key="1">
    <citation type="submission" date="2017-07" db="EMBL/GenBank/DDBJ databases">
        <title>Complete genome sequence of Actinoalloteichus hoggarensis DSM 45943, type strain of Actinoalloteichus hoggarensis.</title>
        <authorList>
            <person name="Ruckert C."/>
            <person name="Nouioui I."/>
            <person name="Willmese J."/>
            <person name="van Wezel G."/>
            <person name="Klenk H.-P."/>
            <person name="Kalinowski J."/>
            <person name="Zotchev S.B."/>
        </authorList>
    </citation>
    <scope>NUCLEOTIDE SEQUENCE [LARGE SCALE GENOMIC DNA]</scope>
    <source>
        <strain evidence="7 8">DSM 45943</strain>
    </source>
</reference>